<organism evidence="14 15">
    <name type="scientific">Crocosphaera watsonii WH 0003</name>
    <dbReference type="NCBI Taxonomy" id="423471"/>
    <lineage>
        <taxon>Bacteria</taxon>
        <taxon>Bacillati</taxon>
        <taxon>Cyanobacteriota</taxon>
        <taxon>Cyanophyceae</taxon>
        <taxon>Oscillatoriophycideae</taxon>
        <taxon>Chroococcales</taxon>
        <taxon>Aphanothecaceae</taxon>
        <taxon>Crocosphaera</taxon>
    </lineage>
</organism>
<evidence type="ECO:0000256" key="7">
    <source>
        <dbReference type="ARBA" id="ARBA00022630"/>
    </source>
</evidence>
<evidence type="ECO:0000256" key="1">
    <source>
        <dbReference type="ARBA" id="ARBA00001974"/>
    </source>
</evidence>
<dbReference type="InterPro" id="IPR040097">
    <property type="entry name" value="FAAL/FAAC"/>
</dbReference>
<dbReference type="InterPro" id="IPR013786">
    <property type="entry name" value="AcylCoA_DH/ox_N"/>
</dbReference>
<evidence type="ECO:0000256" key="3">
    <source>
        <dbReference type="ARBA" id="ARBA00009347"/>
    </source>
</evidence>
<dbReference type="InterPro" id="IPR036736">
    <property type="entry name" value="ACP-like_sf"/>
</dbReference>
<dbReference type="InterPro" id="IPR020845">
    <property type="entry name" value="AMP-binding_CS"/>
</dbReference>
<dbReference type="Gene3D" id="1.20.140.10">
    <property type="entry name" value="Butyryl-CoA Dehydrogenase, subunit A, domain 3"/>
    <property type="match status" value="1"/>
</dbReference>
<dbReference type="InterPro" id="IPR009081">
    <property type="entry name" value="PP-bd_ACP"/>
</dbReference>
<keyword evidence="8" id="KW-0274">FAD</keyword>
<dbReference type="RefSeq" id="WP_007309605.1">
    <property type="nucleotide sequence ID" value="NZ_AESD01000178.1"/>
</dbReference>
<dbReference type="CDD" id="cd05931">
    <property type="entry name" value="FAAL"/>
    <property type="match status" value="1"/>
</dbReference>
<keyword evidence="12" id="KW-0472">Membrane</keyword>
<keyword evidence="5" id="KW-0597">Phosphoprotein</keyword>
<keyword evidence="10" id="KW-0443">Lipid metabolism</keyword>
<dbReference type="Gene3D" id="1.10.540.10">
    <property type="entry name" value="Acyl-CoA dehydrogenase/oxidase, N-terminal domain"/>
    <property type="match status" value="1"/>
</dbReference>
<feature type="domain" description="Carrier" evidence="13">
    <location>
        <begin position="1191"/>
        <end position="1270"/>
    </location>
</feature>
<dbReference type="Gene3D" id="3.40.50.12780">
    <property type="entry name" value="N-terminal domain of ligase-like"/>
    <property type="match status" value="1"/>
</dbReference>
<dbReference type="InterPro" id="IPR009100">
    <property type="entry name" value="AcylCoA_DH/oxidase_NM_dom_sf"/>
</dbReference>
<evidence type="ECO:0000256" key="6">
    <source>
        <dbReference type="ARBA" id="ARBA00022598"/>
    </source>
</evidence>
<evidence type="ECO:0000256" key="4">
    <source>
        <dbReference type="ARBA" id="ARBA00022450"/>
    </source>
</evidence>
<dbReference type="Pfam" id="PF00550">
    <property type="entry name" value="PP-binding"/>
    <property type="match status" value="1"/>
</dbReference>
<protein>
    <submittedName>
        <fullName evidence="14">Long-chain-fatty-acid--CoA ligase</fullName>
        <ecNumber evidence="14">6.2.1.3</ecNumber>
    </submittedName>
</protein>
<dbReference type="InterPro" id="IPR006091">
    <property type="entry name" value="Acyl-CoA_Oxase/DH_mid-dom"/>
</dbReference>
<accession>G5J0T7</accession>
<dbReference type="Pfam" id="PF23024">
    <property type="entry name" value="AMP-dom_DIP2-like"/>
    <property type="match status" value="1"/>
</dbReference>
<keyword evidence="12" id="KW-0812">Transmembrane</keyword>
<dbReference type="SUPFAM" id="SSF47336">
    <property type="entry name" value="ACP-like"/>
    <property type="match status" value="1"/>
</dbReference>
<keyword evidence="6 14" id="KW-0436">Ligase</keyword>
<evidence type="ECO:0000256" key="12">
    <source>
        <dbReference type="SAM" id="Phobius"/>
    </source>
</evidence>
<dbReference type="GO" id="GO:0006633">
    <property type="term" value="P:fatty acid biosynthetic process"/>
    <property type="evidence" value="ECO:0007669"/>
    <property type="project" value="TreeGrafter"/>
</dbReference>
<dbReference type="InterPro" id="IPR045851">
    <property type="entry name" value="AMP-bd_C_sf"/>
</dbReference>
<comment type="caution">
    <text evidence="14">The sequence shown here is derived from an EMBL/GenBank/DDBJ whole genome shotgun (WGS) entry which is preliminary data.</text>
</comment>
<evidence type="ECO:0000256" key="5">
    <source>
        <dbReference type="ARBA" id="ARBA00022553"/>
    </source>
</evidence>
<dbReference type="SUPFAM" id="SSF56801">
    <property type="entry name" value="Acetyl-CoA synthetase-like"/>
    <property type="match status" value="1"/>
</dbReference>
<feature type="transmembrane region" description="Helical" evidence="12">
    <location>
        <begin position="65"/>
        <end position="92"/>
    </location>
</feature>
<dbReference type="SUPFAM" id="SSF56645">
    <property type="entry name" value="Acyl-CoA dehydrogenase NM domain-like"/>
    <property type="match status" value="1"/>
</dbReference>
<keyword evidence="7" id="KW-0285">Flavoprotein</keyword>
<dbReference type="EC" id="6.2.1.3" evidence="14"/>
<dbReference type="Pfam" id="PF02770">
    <property type="entry name" value="Acyl-CoA_dh_M"/>
    <property type="match status" value="1"/>
</dbReference>
<keyword evidence="12" id="KW-1133">Transmembrane helix</keyword>
<dbReference type="GO" id="GO:0005886">
    <property type="term" value="C:plasma membrane"/>
    <property type="evidence" value="ECO:0007669"/>
    <property type="project" value="TreeGrafter"/>
</dbReference>
<comment type="similarity">
    <text evidence="2">Belongs to the ATP-dependent AMP-binding enzyme family.</text>
</comment>
<dbReference type="SMART" id="SM01294">
    <property type="entry name" value="PKS_PP_betabranch"/>
    <property type="match status" value="1"/>
</dbReference>
<keyword evidence="9" id="KW-0276">Fatty acid metabolism</keyword>
<feature type="coiled-coil region" evidence="11">
    <location>
        <begin position="1129"/>
        <end position="1156"/>
    </location>
</feature>
<evidence type="ECO:0000313" key="15">
    <source>
        <dbReference type="Proteomes" id="UP000003477"/>
    </source>
</evidence>
<dbReference type="CDD" id="cd00567">
    <property type="entry name" value="ACAD"/>
    <property type="match status" value="1"/>
</dbReference>
<dbReference type="InterPro" id="IPR046373">
    <property type="entry name" value="Acyl-CoA_Oxase/DH_mid-dom_sf"/>
</dbReference>
<evidence type="ECO:0000313" key="14">
    <source>
        <dbReference type="EMBL" id="EHJ14212.1"/>
    </source>
</evidence>
<dbReference type="PANTHER" id="PTHR22754:SF32">
    <property type="entry name" value="DISCO-INTERACTING PROTEIN 2"/>
    <property type="match status" value="1"/>
</dbReference>
<dbReference type="GO" id="GO:0070566">
    <property type="term" value="F:adenylyltransferase activity"/>
    <property type="evidence" value="ECO:0007669"/>
    <property type="project" value="TreeGrafter"/>
</dbReference>
<dbReference type="PROSITE" id="PS00455">
    <property type="entry name" value="AMP_BINDING"/>
    <property type="match status" value="1"/>
</dbReference>
<dbReference type="PANTHER" id="PTHR22754">
    <property type="entry name" value="DISCO-INTERACTING PROTEIN 2 DIP2 -RELATED"/>
    <property type="match status" value="1"/>
</dbReference>
<evidence type="ECO:0000259" key="13">
    <source>
        <dbReference type="PROSITE" id="PS50075"/>
    </source>
</evidence>
<dbReference type="Proteomes" id="UP000003477">
    <property type="component" value="Unassembled WGS sequence"/>
</dbReference>
<dbReference type="InterPro" id="IPR000873">
    <property type="entry name" value="AMP-dep_synth/lig_dom"/>
</dbReference>
<dbReference type="GeneID" id="88764965"/>
<dbReference type="FunFam" id="3.40.50.12780:FF:000013">
    <property type="entry name" value="Long-chain-fatty-acid--AMP ligase FadD32"/>
    <property type="match status" value="1"/>
</dbReference>
<keyword evidence="4" id="KW-0596">Phosphopantetheine</keyword>
<comment type="similarity">
    <text evidence="3">Belongs to the acyl-CoA dehydrogenase family.</text>
</comment>
<dbReference type="GO" id="GO:0071766">
    <property type="term" value="P:Actinobacterium-type cell wall biogenesis"/>
    <property type="evidence" value="ECO:0007669"/>
    <property type="project" value="UniProtKB-ARBA"/>
</dbReference>
<evidence type="ECO:0000256" key="8">
    <source>
        <dbReference type="ARBA" id="ARBA00022827"/>
    </source>
</evidence>
<dbReference type="InterPro" id="IPR037069">
    <property type="entry name" value="AcylCoA_DH/ox_N_sf"/>
</dbReference>
<evidence type="ECO:0000256" key="10">
    <source>
        <dbReference type="ARBA" id="ARBA00023098"/>
    </source>
</evidence>
<dbReference type="PATRIC" id="fig|423471.3.peg.1041"/>
<proteinExistence type="inferred from homology"/>
<evidence type="ECO:0000256" key="11">
    <source>
        <dbReference type="SAM" id="Coils"/>
    </source>
</evidence>
<dbReference type="Gene3D" id="1.10.1200.10">
    <property type="entry name" value="ACP-like"/>
    <property type="match status" value="1"/>
</dbReference>
<evidence type="ECO:0000256" key="9">
    <source>
        <dbReference type="ARBA" id="ARBA00022832"/>
    </source>
</evidence>
<dbReference type="InterPro" id="IPR020806">
    <property type="entry name" value="PKS_PP-bd"/>
</dbReference>
<dbReference type="InterPro" id="IPR025110">
    <property type="entry name" value="AMP-bd_C"/>
</dbReference>
<dbReference type="SUPFAM" id="SSF47203">
    <property type="entry name" value="Acyl-CoA dehydrogenase C-terminal domain-like"/>
    <property type="match status" value="1"/>
</dbReference>
<dbReference type="PROSITE" id="PS50075">
    <property type="entry name" value="CARRIER"/>
    <property type="match status" value="1"/>
</dbReference>
<dbReference type="SMART" id="SM00823">
    <property type="entry name" value="PKS_PP"/>
    <property type="match status" value="1"/>
</dbReference>
<dbReference type="PROSITE" id="PS00012">
    <property type="entry name" value="PHOSPHOPANTETHEINE"/>
    <property type="match status" value="1"/>
</dbReference>
<dbReference type="InterPro" id="IPR009075">
    <property type="entry name" value="AcylCo_DH/oxidase_C"/>
</dbReference>
<dbReference type="GO" id="GO:0031177">
    <property type="term" value="F:phosphopantetheine binding"/>
    <property type="evidence" value="ECO:0007669"/>
    <property type="project" value="InterPro"/>
</dbReference>
<reference evidence="14 15" key="1">
    <citation type="journal article" date="2011" name="Front. Microbiol.">
        <title>Two Strains of Crocosphaera watsonii with Highly Conserved Genomes are Distinguished by Strain-Specific Features.</title>
        <authorList>
            <person name="Bench S.R."/>
            <person name="Ilikchyan I.N."/>
            <person name="Tripp H.J."/>
            <person name="Zehr J.P."/>
        </authorList>
    </citation>
    <scope>NUCLEOTIDE SEQUENCE [LARGE SCALE GENOMIC DNA]</scope>
    <source>
        <strain evidence="14 15">WH 0003</strain>
    </source>
</reference>
<dbReference type="Pfam" id="PF00501">
    <property type="entry name" value="AMP-binding"/>
    <property type="match status" value="2"/>
</dbReference>
<dbReference type="GO" id="GO:0016627">
    <property type="term" value="F:oxidoreductase activity, acting on the CH-CH group of donors"/>
    <property type="evidence" value="ECO:0007669"/>
    <property type="project" value="InterPro"/>
</dbReference>
<gene>
    <name evidence="14" type="ORF">CWATWH0003_1125</name>
</gene>
<dbReference type="Pfam" id="PF00441">
    <property type="entry name" value="Acyl-CoA_dh_1"/>
    <property type="match status" value="1"/>
</dbReference>
<evidence type="ECO:0000256" key="2">
    <source>
        <dbReference type="ARBA" id="ARBA00006432"/>
    </source>
</evidence>
<dbReference type="GO" id="GO:0004467">
    <property type="term" value="F:long-chain fatty acid-CoA ligase activity"/>
    <property type="evidence" value="ECO:0007669"/>
    <property type="project" value="UniProtKB-EC"/>
</dbReference>
<dbReference type="InterPro" id="IPR036250">
    <property type="entry name" value="AcylCo_DH-like_C"/>
</dbReference>
<name>G5J0T7_CROWT</name>
<dbReference type="GO" id="GO:0050660">
    <property type="term" value="F:flavin adenine dinucleotide binding"/>
    <property type="evidence" value="ECO:0007669"/>
    <property type="project" value="InterPro"/>
</dbReference>
<comment type="cofactor">
    <cofactor evidence="1">
        <name>FAD</name>
        <dbReference type="ChEBI" id="CHEBI:57692"/>
    </cofactor>
</comment>
<dbReference type="EMBL" id="AESD01000178">
    <property type="protein sequence ID" value="EHJ14212.1"/>
    <property type="molecule type" value="Genomic_DNA"/>
</dbReference>
<dbReference type="InterPro" id="IPR006162">
    <property type="entry name" value="Ppantetheine_attach_site"/>
</dbReference>
<dbReference type="InterPro" id="IPR042099">
    <property type="entry name" value="ANL_N_sf"/>
</dbReference>
<keyword evidence="11" id="KW-0175">Coiled coil</keyword>
<dbReference type="Gene3D" id="2.40.110.10">
    <property type="entry name" value="Butyryl-CoA Dehydrogenase, subunit A, domain 2"/>
    <property type="match status" value="1"/>
</dbReference>
<dbReference type="Gene3D" id="3.30.300.30">
    <property type="match status" value="1"/>
</dbReference>
<sequence length="1337" mass="148386">MFPTDSTVVNLLQHRASNHAQKLSYTFLTSGETEEIALSYSNLESQAKTIAAQLQNLNMQGERALLLYPSGLEFIAAFFGCLYAGVVAVPVYPPQGKQPLSRLEAIAKNAQAKIILTTSNYKAEIKQYFSQISKFDDLTYLTTDNLDSSLGFDWKKPNINSNTLAFLQYTSGSTGNPKGVMVSHGNLLKNSANIYQAFNHNSDSHGVIWLPPYHDMGLIGGIIQPLYGGFPVTLMSPSSFIRKPIRWLKAISRYQATTSGGPNFAYQWCLETITPQQKAELDLSSWQVAFTGAEAIATQTLEEFAEAFACCGFQREAFYPCYGLAEATLFVTGKVMEAEGTERQEMIPPTPLTKGGKLPTQTFQEGNVGVLERLSPISLQETCELREPKIIKVDSKELQKNKVVITSEETIKTQKIVSCGRPAIDENIIIVDPETALPCPPETVGEIWVSGASIAQGYWQDEDATEKAFNAYLPDNKKPFLRTGDLGFLHQGELFVTGRIKDIIIIRGRNYYPQDIETTVKNCHPALRDHSCVATSITSEEGEKLVIIGEIKRKLEQKINFQEIVNTIRSHVSRKHGIQTNKIVLVKQGSIPKTSSGKIQRLAGKKAYLENNISIIFQEDSSEKNTKESQEKTMSHSIELNKTQKRKDKKLSELISWLRNYANENINSRLIDERRCIPPHIVLDFGNQGLLGMQVPLEYGGLGLNNGETMNVMEQLGAIDTTLSLFVGLNNVLGIRPLLNFGSPSLREELLPRLATGRELAAFALTEPSAGSNPQAIASSAIPQSPEQWIINGTKIWSGSAAWAGIINVFVQEKDSQGNFQGISGFTVKRGTPGLKQGPEALTMGMRGMVQNTVYFNDVAVDASQKLGNTGEGMKVAQDAMMYGRLTIAAASVGGMKRCAQLWHRYSSRRQISTVRLLENPLVLARLNGLTAAITTIETLVTSITTWLDQGQEVPVEAYAVCKMAAPEFYWEAADNLVQFLGGRGYIESNMAPQILRDARILRIFEGPTETLTAFLGSRVIYQPESFKTFLCDTLSMPEIYERFEQTVQQIQDYRQSPFTEETKTKNWTAILCGEVAMWGVLLAVLEAKAMSSTSESLNRAIAWTKEHFQQKIAQGFAQTPDELVISSANKTTELISDYENAIGNLEQTLAGEDREVDEFLRLGDSETGRLGDWETGRLGDWETGRLGDWETRRNIENWLMNWLGEKLNLSPQNIDPKQAFADYGIDSVMAVELAQDLQEWLGYTQQLEASLAWNFPTIKSLAQYLSTIESEDEIVEEKFAMNDSKIALNGQSQGTSSTENPEIISDISNYSEDEIQTAINQEMAELESLLKGGYPS</sequence>
<dbReference type="Pfam" id="PF02771">
    <property type="entry name" value="Acyl-CoA_dh_N"/>
    <property type="match status" value="1"/>
</dbReference>